<keyword evidence="2" id="KW-0540">Nuclease</keyword>
<dbReference type="GO" id="GO:0046872">
    <property type="term" value="F:metal ion binding"/>
    <property type="evidence" value="ECO:0007669"/>
    <property type="project" value="UniProtKB-KW"/>
</dbReference>
<feature type="binding site" evidence="7">
    <location>
        <position position="141"/>
    </location>
    <ligand>
        <name>a divalent metal cation</name>
        <dbReference type="ChEBI" id="CHEBI:60240"/>
        <label>2</label>
    </ligand>
</feature>
<sequence length="273" mass="31363">MFHSAVQAAYDVKYEIYDLGIAKIIVTGGNSESCREALRLSRLYPDYLFFTAGLNSEKNIIFLFNSLMQEIQECIHIMPKNFRLMYSRKLNILPKSRSAWLSVKLACRIKKPLFVHERDAHEQLKEVLVKYKADLPDIVIHCFTGTADEAKTYLDLGFYIGLTGFLWKDRTEDGVQYALRNGLFPMERLMVETDAPFMFPNIQAKKLPEDIKDRLSDHARQYLLKYCSFHRNEPCSLPAVTELVAAFMNVPVGELAFATTRNAVQVFGLTTRL</sequence>
<accession>A0A3P8DL68</accession>
<evidence type="ECO:0000256" key="5">
    <source>
        <dbReference type="ARBA" id="ARBA00039767"/>
    </source>
</evidence>
<comment type="function">
    <text evidence="6">Deoxyribonuclease which catalyzes (in vitro) the decatenation of kinetoplast DNA, which are circular DNA catenated to each other, producing linear DNA molecules. Plays an important role in chromosomal segregation and cell cycle progression during eye development probably via its DNA decatenation activity.</text>
</comment>
<feature type="binding site" evidence="7">
    <location>
        <position position="116"/>
    </location>
    <ligand>
        <name>a divalent metal cation</name>
        <dbReference type="ChEBI" id="CHEBI:60240"/>
        <label>2</label>
    </ligand>
</feature>
<dbReference type="PANTHER" id="PTHR10060">
    <property type="entry name" value="TATD FAMILY DEOXYRIBONUCLEASE"/>
    <property type="match status" value="1"/>
</dbReference>
<dbReference type="Proteomes" id="UP000270296">
    <property type="component" value="Unassembled WGS sequence"/>
</dbReference>
<dbReference type="Pfam" id="PF01026">
    <property type="entry name" value="TatD_DNase"/>
    <property type="match status" value="1"/>
</dbReference>
<evidence type="ECO:0000256" key="2">
    <source>
        <dbReference type="ARBA" id="ARBA00022722"/>
    </source>
</evidence>
<dbReference type="AlphaFoldDB" id="A0A3P8DL68"/>
<proteinExistence type="inferred from homology"/>
<dbReference type="InterPro" id="IPR018228">
    <property type="entry name" value="DNase_TatD-rel_CS"/>
</dbReference>
<keyword evidence="9" id="KW-1185">Reference proteome</keyword>
<dbReference type="InterPro" id="IPR001130">
    <property type="entry name" value="TatD-like"/>
</dbReference>
<evidence type="ECO:0000313" key="9">
    <source>
        <dbReference type="Proteomes" id="UP000270296"/>
    </source>
</evidence>
<dbReference type="SUPFAM" id="SSF51556">
    <property type="entry name" value="Metallo-dependent hydrolases"/>
    <property type="match status" value="1"/>
</dbReference>
<dbReference type="GO" id="GO:0008310">
    <property type="term" value="F:single-stranded DNA 3'-5' DNA exonuclease activity"/>
    <property type="evidence" value="ECO:0007669"/>
    <property type="project" value="TreeGrafter"/>
</dbReference>
<dbReference type="OrthoDB" id="413993at2759"/>
<evidence type="ECO:0000313" key="8">
    <source>
        <dbReference type="EMBL" id="VDP01429.1"/>
    </source>
</evidence>
<comment type="similarity">
    <text evidence="1">Belongs to the metallo-dependent hydrolases superfamily. TatD-type hydrolase family.</text>
</comment>
<dbReference type="GO" id="GO:0005829">
    <property type="term" value="C:cytosol"/>
    <property type="evidence" value="ECO:0007669"/>
    <property type="project" value="TreeGrafter"/>
</dbReference>
<dbReference type="PANTHER" id="PTHR10060:SF15">
    <property type="entry name" value="DEOXYRIBONUCLEASE TATDN1"/>
    <property type="match status" value="1"/>
</dbReference>
<name>A0A3P8DL68_9BILA</name>
<keyword evidence="3 7" id="KW-0479">Metal-binding</keyword>
<evidence type="ECO:0000256" key="7">
    <source>
        <dbReference type="PIRSR" id="PIRSR005902-1"/>
    </source>
</evidence>
<feature type="binding site" evidence="7">
    <location>
        <position position="194"/>
    </location>
    <ligand>
        <name>a divalent metal cation</name>
        <dbReference type="ChEBI" id="CHEBI:60240"/>
        <label>1</label>
    </ligand>
</feature>
<evidence type="ECO:0000256" key="6">
    <source>
        <dbReference type="ARBA" id="ARBA00045223"/>
    </source>
</evidence>
<dbReference type="InterPro" id="IPR032466">
    <property type="entry name" value="Metal_Hydrolase"/>
</dbReference>
<dbReference type="PROSITE" id="PS01090">
    <property type="entry name" value="TATD_2"/>
    <property type="match status" value="1"/>
</dbReference>
<dbReference type="Gene3D" id="3.20.20.140">
    <property type="entry name" value="Metal-dependent hydrolases"/>
    <property type="match status" value="1"/>
</dbReference>
<keyword evidence="4" id="KW-0378">Hydrolase</keyword>
<evidence type="ECO:0000256" key="1">
    <source>
        <dbReference type="ARBA" id="ARBA00009275"/>
    </source>
</evidence>
<reference evidence="8 9" key="1">
    <citation type="submission" date="2018-11" db="EMBL/GenBank/DDBJ databases">
        <authorList>
            <consortium name="Pathogen Informatics"/>
        </authorList>
    </citation>
    <scope>NUCLEOTIDE SEQUENCE [LARGE SCALE GENOMIC DNA]</scope>
</reference>
<evidence type="ECO:0000256" key="4">
    <source>
        <dbReference type="ARBA" id="ARBA00022801"/>
    </source>
</evidence>
<dbReference type="InterPro" id="IPR050891">
    <property type="entry name" value="TatD-type_Hydrolase"/>
</dbReference>
<dbReference type="EMBL" id="UZAM01007789">
    <property type="protein sequence ID" value="VDP01429.1"/>
    <property type="molecule type" value="Genomic_DNA"/>
</dbReference>
<gene>
    <name evidence="8" type="ORF">SBAD_LOCUS3519</name>
</gene>
<evidence type="ECO:0000256" key="3">
    <source>
        <dbReference type="ARBA" id="ARBA00022723"/>
    </source>
</evidence>
<dbReference type="PIRSF" id="PIRSF005902">
    <property type="entry name" value="DNase_TatD"/>
    <property type="match status" value="1"/>
</dbReference>
<protein>
    <recommendedName>
        <fullName evidence="5">Deoxyribonuclease TATDN1</fullName>
    </recommendedName>
</protein>
<dbReference type="CDD" id="cd01310">
    <property type="entry name" value="TatD_DNAse"/>
    <property type="match status" value="1"/>
</dbReference>
<organism evidence="8 9">
    <name type="scientific">Soboliphyme baturini</name>
    <dbReference type="NCBI Taxonomy" id="241478"/>
    <lineage>
        <taxon>Eukaryota</taxon>
        <taxon>Metazoa</taxon>
        <taxon>Ecdysozoa</taxon>
        <taxon>Nematoda</taxon>
        <taxon>Enoplea</taxon>
        <taxon>Dorylaimia</taxon>
        <taxon>Dioctophymatida</taxon>
        <taxon>Dioctophymatoidea</taxon>
        <taxon>Soboliphymatidae</taxon>
        <taxon>Soboliphyme</taxon>
    </lineage>
</organism>